<reference evidence="2 3" key="1">
    <citation type="submission" date="2016-10" db="EMBL/GenBank/DDBJ databases">
        <authorList>
            <person name="Varghese N."/>
        </authorList>
    </citation>
    <scope>NUCLEOTIDE SEQUENCE [LARGE SCALE GENOMIC DNA]</scope>
    <source>
        <strain evidence="2 3">KB11</strain>
    </source>
</reference>
<protein>
    <recommendedName>
        <fullName evidence="1">SpoVT-AbrB domain-containing protein</fullName>
    </recommendedName>
</protein>
<evidence type="ECO:0000259" key="1">
    <source>
        <dbReference type="Pfam" id="PF04014"/>
    </source>
</evidence>
<gene>
    <name evidence="2" type="ORF">BK798_06435</name>
</gene>
<dbReference type="Gene3D" id="2.10.260.10">
    <property type="match status" value="1"/>
</dbReference>
<sequence length="112" mass="13463">MFFLQLIIINIEHIKNTGLYYMICFPDYNIFFILFKCYFFDYFNRIINVIYNHIQINIMEIKEETSVRYQGKISLITTIPKTYVKALNIKSGDTLEWILDTETETLELKVVK</sequence>
<dbReference type="InterPro" id="IPR007159">
    <property type="entry name" value="SpoVT-AbrB_dom"/>
</dbReference>
<dbReference type="EMBL" id="CP017803">
    <property type="protein sequence ID" value="ATZ60080.1"/>
    <property type="molecule type" value="Genomic_DNA"/>
</dbReference>
<dbReference type="Pfam" id="PF04014">
    <property type="entry name" value="MazE_antitoxin"/>
    <property type="match status" value="1"/>
</dbReference>
<evidence type="ECO:0000313" key="2">
    <source>
        <dbReference type="EMBL" id="ATZ60080.1"/>
    </source>
</evidence>
<dbReference type="GO" id="GO:0003677">
    <property type="term" value="F:DNA binding"/>
    <property type="evidence" value="ECO:0007669"/>
    <property type="project" value="InterPro"/>
</dbReference>
<accession>A0A2H4U7K3</accession>
<proteinExistence type="predicted"/>
<organism evidence="2 3">
    <name type="scientific">Methanobrevibacter smithii</name>
    <dbReference type="NCBI Taxonomy" id="2173"/>
    <lineage>
        <taxon>Archaea</taxon>
        <taxon>Methanobacteriati</taxon>
        <taxon>Methanobacteriota</taxon>
        <taxon>Methanomada group</taxon>
        <taxon>Methanobacteria</taxon>
        <taxon>Methanobacteriales</taxon>
        <taxon>Methanobacteriaceae</taxon>
        <taxon>Methanobrevibacter</taxon>
    </lineage>
</organism>
<dbReference type="Proteomes" id="UP000232133">
    <property type="component" value="Chromosome"/>
</dbReference>
<feature type="domain" description="SpoVT-AbrB" evidence="1">
    <location>
        <begin position="74"/>
        <end position="102"/>
    </location>
</feature>
<evidence type="ECO:0000313" key="3">
    <source>
        <dbReference type="Proteomes" id="UP000232133"/>
    </source>
</evidence>
<dbReference type="AlphaFoldDB" id="A0A2H4U7K3"/>
<name>A0A2H4U7K3_METSM</name>